<keyword evidence="2" id="KW-1185">Reference proteome</keyword>
<dbReference type="Proteomes" id="UP000215483">
    <property type="component" value="Unassembled WGS sequence"/>
</dbReference>
<protein>
    <submittedName>
        <fullName evidence="1">Uncharacterized protein</fullName>
    </submittedName>
</protein>
<dbReference type="AlphaFoldDB" id="A0A233S703"/>
<evidence type="ECO:0000313" key="1">
    <source>
        <dbReference type="EMBL" id="OXY91426.1"/>
    </source>
</evidence>
<organism evidence="1 2">
    <name type="scientific">Streptomyces diastatochromogenes</name>
    <dbReference type="NCBI Taxonomy" id="42236"/>
    <lineage>
        <taxon>Bacteria</taxon>
        <taxon>Bacillati</taxon>
        <taxon>Actinomycetota</taxon>
        <taxon>Actinomycetes</taxon>
        <taxon>Kitasatosporales</taxon>
        <taxon>Streptomycetaceae</taxon>
        <taxon>Streptomyces</taxon>
    </lineage>
</organism>
<proteinExistence type="predicted"/>
<name>A0A233S703_STRDA</name>
<accession>A0A233S703</accession>
<reference evidence="1 2" key="1">
    <citation type="submission" date="2016-07" db="EMBL/GenBank/DDBJ databases">
        <title>Draft genome of Streptomyces diastatochromogenes.</title>
        <authorList>
            <person name="Podduturi R."/>
            <person name="Lukassen M.B."/>
            <person name="Clausen N."/>
            <person name="Nielsen J.L."/>
            <person name="Jorgensen N.O."/>
        </authorList>
    </citation>
    <scope>NUCLEOTIDE SEQUENCE [LARGE SCALE GENOMIC DNA]</scope>
    <source>
        <strain evidence="1 2">DSM 40608</strain>
    </source>
</reference>
<evidence type="ECO:0000313" key="2">
    <source>
        <dbReference type="Proteomes" id="UP000215483"/>
    </source>
</evidence>
<dbReference type="EMBL" id="MCGQ01000029">
    <property type="protein sequence ID" value="OXY91426.1"/>
    <property type="molecule type" value="Genomic_DNA"/>
</dbReference>
<sequence length="66" mass="7364">MKEAWCSRVHWGGCILTSSDASWYSVRSARRTRSLDPPAPTMVPQVVQAPFTSLDCQGSRPRAQRS</sequence>
<comment type="caution">
    <text evidence="1">The sequence shown here is derived from an EMBL/GenBank/DDBJ whole genome shotgun (WGS) entry which is preliminary data.</text>
</comment>
<gene>
    <name evidence="1" type="ORF">BEK98_29555</name>
</gene>